<dbReference type="Proteomes" id="UP001049518">
    <property type="component" value="Chromosome"/>
</dbReference>
<evidence type="ECO:0000256" key="2">
    <source>
        <dbReference type="SAM" id="MobiDB-lite"/>
    </source>
</evidence>
<reference evidence="5" key="1">
    <citation type="submission" date="2020-07" db="EMBL/GenBank/DDBJ databases">
        <authorList>
            <person name="Tarantini F.S."/>
            <person name="Hong K.W."/>
            <person name="Chan K.G."/>
        </authorList>
    </citation>
    <scope>NUCLEOTIDE SEQUENCE</scope>
    <source>
        <strain evidence="5">32-07</strain>
    </source>
</reference>
<dbReference type="InterPro" id="IPR036890">
    <property type="entry name" value="HATPase_C_sf"/>
</dbReference>
<dbReference type="SUPFAM" id="SSF55874">
    <property type="entry name" value="ATPase domain of HSP90 chaperone/DNA topoisomerase II/histidine kinase"/>
    <property type="match status" value="1"/>
</dbReference>
<evidence type="ECO:0000313" key="5">
    <source>
        <dbReference type="EMBL" id="QXJ24168.1"/>
    </source>
</evidence>
<dbReference type="PANTHER" id="PTHR43156">
    <property type="entry name" value="STAGE II SPORULATION PROTEIN E-RELATED"/>
    <property type="match status" value="1"/>
</dbReference>
<dbReference type="SUPFAM" id="SSF55781">
    <property type="entry name" value="GAF domain-like"/>
    <property type="match status" value="1"/>
</dbReference>
<dbReference type="CDD" id="cd16936">
    <property type="entry name" value="HATPase_RsbW-like"/>
    <property type="match status" value="1"/>
</dbReference>
<feature type="domain" description="GAF" evidence="3">
    <location>
        <begin position="331"/>
        <end position="484"/>
    </location>
</feature>
<dbReference type="InterPro" id="IPR003018">
    <property type="entry name" value="GAF"/>
</dbReference>
<dbReference type="InterPro" id="IPR036457">
    <property type="entry name" value="PPM-type-like_dom_sf"/>
</dbReference>
<dbReference type="SUPFAM" id="SSF55785">
    <property type="entry name" value="PYP-like sensor domain (PAS domain)"/>
    <property type="match status" value="1"/>
</dbReference>
<dbReference type="InterPro" id="IPR003594">
    <property type="entry name" value="HATPase_dom"/>
</dbReference>
<proteinExistence type="predicted"/>
<dbReference type="SMART" id="SM00065">
    <property type="entry name" value="GAF"/>
    <property type="match status" value="1"/>
</dbReference>
<dbReference type="RefSeq" id="WP_231329869.1">
    <property type="nucleotide sequence ID" value="NZ_CP059572.1"/>
</dbReference>
<dbReference type="InterPro" id="IPR035965">
    <property type="entry name" value="PAS-like_dom_sf"/>
</dbReference>
<name>A0ABX8QZX5_9ACTN</name>
<dbReference type="InterPro" id="IPR029016">
    <property type="entry name" value="GAF-like_dom_sf"/>
</dbReference>
<dbReference type="Gene3D" id="3.60.40.10">
    <property type="entry name" value="PPM-type phosphatase domain"/>
    <property type="match status" value="1"/>
</dbReference>
<dbReference type="Pfam" id="PF13185">
    <property type="entry name" value="GAF_2"/>
    <property type="match status" value="1"/>
</dbReference>
<dbReference type="Gene3D" id="3.30.450.40">
    <property type="match status" value="1"/>
</dbReference>
<dbReference type="Gene3D" id="3.30.565.10">
    <property type="entry name" value="Histidine kinase-like ATPase, C-terminal domain"/>
    <property type="match status" value="1"/>
</dbReference>
<evidence type="ECO:0000259" key="4">
    <source>
        <dbReference type="SMART" id="SM00331"/>
    </source>
</evidence>
<dbReference type="EMBL" id="CP059572">
    <property type="protein sequence ID" value="QXJ24168.1"/>
    <property type="molecule type" value="Genomic_DNA"/>
</dbReference>
<feature type="region of interest" description="Disordered" evidence="2">
    <location>
        <begin position="1"/>
        <end position="34"/>
    </location>
</feature>
<dbReference type="Pfam" id="PF07228">
    <property type="entry name" value="SpoIIE"/>
    <property type="match status" value="1"/>
</dbReference>
<keyword evidence="1" id="KW-0378">Hydrolase</keyword>
<dbReference type="SMART" id="SM00331">
    <property type="entry name" value="PP2C_SIG"/>
    <property type="match status" value="1"/>
</dbReference>
<dbReference type="InterPro" id="IPR001932">
    <property type="entry name" value="PPM-type_phosphatase-like_dom"/>
</dbReference>
<dbReference type="InterPro" id="IPR052016">
    <property type="entry name" value="Bact_Sigma-Reg"/>
</dbReference>
<protein>
    <submittedName>
        <fullName evidence="5">SpoIIE family protein phosphatase</fullName>
    </submittedName>
</protein>
<evidence type="ECO:0000313" key="6">
    <source>
        <dbReference type="Proteomes" id="UP001049518"/>
    </source>
</evidence>
<evidence type="ECO:0000256" key="1">
    <source>
        <dbReference type="ARBA" id="ARBA00022801"/>
    </source>
</evidence>
<dbReference type="Pfam" id="PF13581">
    <property type="entry name" value="HATPase_c_2"/>
    <property type="match status" value="1"/>
</dbReference>
<feature type="domain" description="PPM-type phosphatase" evidence="4">
    <location>
        <begin position="505"/>
        <end position="714"/>
    </location>
</feature>
<organism evidence="5 6">
    <name type="scientific">Actinomadura graeca</name>
    <dbReference type="NCBI Taxonomy" id="2750812"/>
    <lineage>
        <taxon>Bacteria</taxon>
        <taxon>Bacillati</taxon>
        <taxon>Actinomycetota</taxon>
        <taxon>Actinomycetes</taxon>
        <taxon>Streptosporangiales</taxon>
        <taxon>Thermomonosporaceae</taxon>
        <taxon>Actinomadura</taxon>
    </lineage>
</organism>
<feature type="compositionally biased region" description="Polar residues" evidence="2">
    <location>
        <begin position="1"/>
        <end position="10"/>
    </location>
</feature>
<dbReference type="SUPFAM" id="SSF81606">
    <property type="entry name" value="PP2C-like"/>
    <property type="match status" value="1"/>
</dbReference>
<dbReference type="PANTHER" id="PTHR43156:SF2">
    <property type="entry name" value="STAGE II SPORULATION PROTEIN E"/>
    <property type="match status" value="1"/>
</dbReference>
<keyword evidence="6" id="KW-1185">Reference proteome</keyword>
<gene>
    <name evidence="5" type="ORF">AGRA3207_005438</name>
</gene>
<sequence>MSITGSQSPPHTGDGVPGGGAPSPEQSAVYTSEPDASRGELHIPRFLEQHLLGVAHMAMISLDARARIAHWDPTAVDLFGVGRCQTLGRPLTKVLRLPREYRGAFEPAEVFGHAWCAASTVPRVDNGELAEVGWWVYPINRPGLHGGPGDAGIRVLALAADLRRLREDGLGLMLDDVLVARPDGTARRAAGARLLRVEPALAPPSKGGDTATFARHLARLLPVTDAEADPIASRVLGLGSPAVNLSMRVRLPIAPYRGDVPRALRVRARAATGAAPPRTDPRPEQGWETMAVREPLTFLSEAGQQIGSSLDHLQAARTLAEVLVPRLADFAAVELLEDVVADSAPPVIDIDETTVMRRVAVVHNEEPGRWDGAVPEDETLYLRQRTPCVQAMRTGRPVHLPRVDRDRAGQIAASLGGRDLRPLLTGRALLIVPLIARGRVLGTFELLRKPDRPGFDELDRAMIDELARRAALTIDNGRLYHREVQVAQELQRSMLPDDPPEVAGARVCYRYRPAGQAAQVGGDWFDAIPLPGCRLGIVVGDVMGHGLTSAAIMGQLRTAVRTIAAQDMRPDILLRQLDVLARRLGEGYLATCLYAVYDPIAGSCRISNAGHVPPVLVSPRGESRVLPVPAGVPIGVGGEPFETMEFRVEDGGQLVLCTDGLLERRDRDVEQGLEELRARLAGGPRPLDRTCDTLLATLGAGTPADDIAIVAVGLDGISRDDVATWELEPRSSMVPQARAQVAARLTGWRMEGITDTVQLLVTELVTNALVHGAGAIGLRLIKGTTLLGEVYDDGHDMPQLCHAEATDESGRGLQLVSHLAERWGTHRADQGKVVWFEHPLPR</sequence>
<accession>A0ABX8QZX5</accession>
<evidence type="ECO:0000259" key="3">
    <source>
        <dbReference type="SMART" id="SM00065"/>
    </source>
</evidence>